<name>A0A7J9N636_GOSSC</name>
<gene>
    <name evidence="1" type="ORF">Goshw_000553</name>
</gene>
<dbReference type="OrthoDB" id="997225at2759"/>
<dbReference type="AlphaFoldDB" id="A0A7J9N636"/>
<evidence type="ECO:0000313" key="2">
    <source>
        <dbReference type="Proteomes" id="UP000593576"/>
    </source>
</evidence>
<protein>
    <submittedName>
        <fullName evidence="1">Uncharacterized protein</fullName>
    </submittedName>
</protein>
<accession>A0A7J9N636</accession>
<organism evidence="1 2">
    <name type="scientific">Gossypium schwendimanii</name>
    <name type="common">Cotton</name>
    <dbReference type="NCBI Taxonomy" id="34291"/>
    <lineage>
        <taxon>Eukaryota</taxon>
        <taxon>Viridiplantae</taxon>
        <taxon>Streptophyta</taxon>
        <taxon>Embryophyta</taxon>
        <taxon>Tracheophyta</taxon>
        <taxon>Spermatophyta</taxon>
        <taxon>Magnoliopsida</taxon>
        <taxon>eudicotyledons</taxon>
        <taxon>Gunneridae</taxon>
        <taxon>Pentapetalae</taxon>
        <taxon>rosids</taxon>
        <taxon>malvids</taxon>
        <taxon>Malvales</taxon>
        <taxon>Malvaceae</taxon>
        <taxon>Malvoideae</taxon>
        <taxon>Gossypium</taxon>
    </lineage>
</organism>
<sequence length="45" mass="4891">MEKIMYASRSTPNNSCGAIILSSIKTKGNNQTILQDAFLCEGQRG</sequence>
<keyword evidence="2" id="KW-1185">Reference proteome</keyword>
<evidence type="ECO:0000313" key="1">
    <source>
        <dbReference type="EMBL" id="MBA0878597.1"/>
    </source>
</evidence>
<dbReference type="EMBL" id="JABFAF010272244">
    <property type="protein sequence ID" value="MBA0878597.1"/>
    <property type="molecule type" value="Genomic_DNA"/>
</dbReference>
<reference evidence="1 2" key="1">
    <citation type="journal article" date="2019" name="Genome Biol. Evol.">
        <title>Insights into the evolution of the New World diploid cottons (Gossypium, subgenus Houzingenia) based on genome sequencing.</title>
        <authorList>
            <person name="Grover C.E."/>
            <person name="Arick M.A. 2nd"/>
            <person name="Thrash A."/>
            <person name="Conover J.L."/>
            <person name="Sanders W.S."/>
            <person name="Peterson D.G."/>
            <person name="Frelichowski J.E."/>
            <person name="Scheffler J.A."/>
            <person name="Scheffler B.E."/>
            <person name="Wendel J.F."/>
        </authorList>
    </citation>
    <scope>NUCLEOTIDE SEQUENCE [LARGE SCALE GENOMIC DNA]</scope>
    <source>
        <strain evidence="1">1</strain>
        <tissue evidence="1">Leaf</tissue>
    </source>
</reference>
<proteinExistence type="predicted"/>
<dbReference type="Proteomes" id="UP000593576">
    <property type="component" value="Unassembled WGS sequence"/>
</dbReference>
<comment type="caution">
    <text evidence="1">The sequence shown here is derived from an EMBL/GenBank/DDBJ whole genome shotgun (WGS) entry which is preliminary data.</text>
</comment>